<dbReference type="EMBL" id="RCHU02000012">
    <property type="protein sequence ID" value="KAL3575249.1"/>
    <property type="molecule type" value="Genomic_DNA"/>
</dbReference>
<dbReference type="Proteomes" id="UP000309997">
    <property type="component" value="Unassembled WGS sequence"/>
</dbReference>
<comment type="caution">
    <text evidence="1">The sequence shown here is derived from an EMBL/GenBank/DDBJ whole genome shotgun (WGS) entry which is preliminary data.</text>
</comment>
<gene>
    <name evidence="1" type="ORF">D5086_023350</name>
</gene>
<name>A0ACC4B9H5_POPAL</name>
<organism evidence="1 2">
    <name type="scientific">Populus alba</name>
    <name type="common">White poplar</name>
    <dbReference type="NCBI Taxonomy" id="43335"/>
    <lineage>
        <taxon>Eukaryota</taxon>
        <taxon>Viridiplantae</taxon>
        <taxon>Streptophyta</taxon>
        <taxon>Embryophyta</taxon>
        <taxon>Tracheophyta</taxon>
        <taxon>Spermatophyta</taxon>
        <taxon>Magnoliopsida</taxon>
        <taxon>eudicotyledons</taxon>
        <taxon>Gunneridae</taxon>
        <taxon>Pentapetalae</taxon>
        <taxon>rosids</taxon>
        <taxon>fabids</taxon>
        <taxon>Malpighiales</taxon>
        <taxon>Salicaceae</taxon>
        <taxon>Saliceae</taxon>
        <taxon>Populus</taxon>
    </lineage>
</organism>
<sequence length="80" mass="9101">MARCNDSDSCKKPAYYRLLFLSTVVGSQSVEDHEHSPCHPNLQATIQESDEDRAPKCCNMDLRVEQSTRVRVAESSRNRC</sequence>
<evidence type="ECO:0000313" key="2">
    <source>
        <dbReference type="Proteomes" id="UP000309997"/>
    </source>
</evidence>
<accession>A0ACC4B9H5</accession>
<proteinExistence type="predicted"/>
<evidence type="ECO:0000313" key="1">
    <source>
        <dbReference type="EMBL" id="KAL3575249.1"/>
    </source>
</evidence>
<reference evidence="1 2" key="1">
    <citation type="journal article" date="2024" name="Plant Biotechnol. J.">
        <title>Genome and CRISPR/Cas9 system of a widespread forest tree (Populus alba) in the world.</title>
        <authorList>
            <person name="Liu Y.J."/>
            <person name="Jiang P.F."/>
            <person name="Han X.M."/>
            <person name="Li X.Y."/>
            <person name="Wang H.M."/>
            <person name="Wang Y.J."/>
            <person name="Wang X.X."/>
            <person name="Zeng Q.Y."/>
        </authorList>
    </citation>
    <scope>NUCLEOTIDE SEQUENCE [LARGE SCALE GENOMIC DNA]</scope>
    <source>
        <strain evidence="2">cv. PAL-ZL1</strain>
    </source>
</reference>
<keyword evidence="2" id="KW-1185">Reference proteome</keyword>
<protein>
    <submittedName>
        <fullName evidence="1">Uncharacterized protein</fullName>
    </submittedName>
</protein>